<dbReference type="AlphaFoldDB" id="A0AAD2D3N5"/>
<sequence>MRRVTNLFYKEKDRISQAIEQTKEEITKMYKERDILNKKINEKSSVVKDELFVLNLRFDGVNEVKNRAKDTMELFASQIAFTKKEIEKLKNEKLERQNRKILLMNKVKTSPSGTPRGLKPTKRSKVAKKGRSRKSLRNKSKIRKSQEVSPVRSSTERIEEVVKPKKSAKKRLKTAKNKYR</sequence>
<accession>A0AAD2D3N5</accession>
<dbReference type="EMBL" id="CAMPGE010020688">
    <property type="protein sequence ID" value="CAI2378906.1"/>
    <property type="molecule type" value="Genomic_DNA"/>
</dbReference>
<keyword evidence="1" id="KW-0175">Coiled coil</keyword>
<organism evidence="3 4">
    <name type="scientific">Euplotes crassus</name>
    <dbReference type="NCBI Taxonomy" id="5936"/>
    <lineage>
        <taxon>Eukaryota</taxon>
        <taxon>Sar</taxon>
        <taxon>Alveolata</taxon>
        <taxon>Ciliophora</taxon>
        <taxon>Intramacronucleata</taxon>
        <taxon>Spirotrichea</taxon>
        <taxon>Hypotrichia</taxon>
        <taxon>Euplotida</taxon>
        <taxon>Euplotidae</taxon>
        <taxon>Moneuplotes</taxon>
    </lineage>
</organism>
<gene>
    <name evidence="3" type="ORF">ECRASSUSDP1_LOCUS20306</name>
</gene>
<feature type="region of interest" description="Disordered" evidence="2">
    <location>
        <begin position="100"/>
        <end position="180"/>
    </location>
</feature>
<feature type="coiled-coil region" evidence="1">
    <location>
        <begin position="12"/>
        <end position="39"/>
    </location>
</feature>
<feature type="compositionally biased region" description="Basic and acidic residues" evidence="2">
    <location>
        <begin position="154"/>
        <end position="163"/>
    </location>
</feature>
<proteinExistence type="predicted"/>
<reference evidence="3" key="1">
    <citation type="submission" date="2023-07" db="EMBL/GenBank/DDBJ databases">
        <authorList>
            <consortium name="AG Swart"/>
            <person name="Singh M."/>
            <person name="Singh A."/>
            <person name="Seah K."/>
            <person name="Emmerich C."/>
        </authorList>
    </citation>
    <scope>NUCLEOTIDE SEQUENCE</scope>
    <source>
        <strain evidence="3">DP1</strain>
    </source>
</reference>
<feature type="compositionally biased region" description="Basic residues" evidence="2">
    <location>
        <begin position="164"/>
        <end position="180"/>
    </location>
</feature>
<name>A0AAD2D3N5_EUPCR</name>
<evidence type="ECO:0000256" key="1">
    <source>
        <dbReference type="SAM" id="Coils"/>
    </source>
</evidence>
<feature type="compositionally biased region" description="Basic residues" evidence="2">
    <location>
        <begin position="119"/>
        <end position="143"/>
    </location>
</feature>
<dbReference type="Proteomes" id="UP001295684">
    <property type="component" value="Unassembled WGS sequence"/>
</dbReference>
<comment type="caution">
    <text evidence="3">The sequence shown here is derived from an EMBL/GenBank/DDBJ whole genome shotgun (WGS) entry which is preliminary data.</text>
</comment>
<keyword evidence="4" id="KW-1185">Reference proteome</keyword>
<evidence type="ECO:0000313" key="4">
    <source>
        <dbReference type="Proteomes" id="UP001295684"/>
    </source>
</evidence>
<evidence type="ECO:0000256" key="2">
    <source>
        <dbReference type="SAM" id="MobiDB-lite"/>
    </source>
</evidence>
<feature type="coiled-coil region" evidence="1">
    <location>
        <begin position="72"/>
        <end position="99"/>
    </location>
</feature>
<evidence type="ECO:0000313" key="3">
    <source>
        <dbReference type="EMBL" id="CAI2378906.1"/>
    </source>
</evidence>
<protein>
    <submittedName>
        <fullName evidence="3">Uncharacterized protein</fullName>
    </submittedName>
</protein>